<gene>
    <name evidence="1" type="ORF">Z955_03900</name>
</gene>
<accession>A0A0A0IJA4</accession>
<name>A0A0A0IJA4_CLOBO</name>
<proteinExistence type="predicted"/>
<evidence type="ECO:0000313" key="2">
    <source>
        <dbReference type="Proteomes" id="UP000030014"/>
    </source>
</evidence>
<dbReference type="AlphaFoldDB" id="A0A0A0IJA4"/>
<protein>
    <submittedName>
        <fullName evidence="1">Uncharacterized protein</fullName>
    </submittedName>
</protein>
<organism evidence="1 2">
    <name type="scientific">Clostridium botulinum C/D str. DC5</name>
    <dbReference type="NCBI Taxonomy" id="1443128"/>
    <lineage>
        <taxon>Bacteria</taxon>
        <taxon>Bacillati</taxon>
        <taxon>Bacillota</taxon>
        <taxon>Clostridia</taxon>
        <taxon>Eubacteriales</taxon>
        <taxon>Clostridiaceae</taxon>
        <taxon>Clostridium</taxon>
    </lineage>
</organism>
<sequence>MKNEQLSLFKLPQVGEKIEYISCGKKYKGIVKCYSHEGKYIDCTTNQKGFSGVSLHVENKGKDWFLK</sequence>
<reference evidence="1 2" key="1">
    <citation type="submission" date="2014-01" db="EMBL/GenBank/DDBJ databases">
        <title>Plasmidome dynamics in the species complex Clostridium novyi sensu lato converts strains of independent lineages into distinctly different pathogens.</title>
        <authorList>
            <person name="Skarin H."/>
            <person name="Segerman B."/>
        </authorList>
    </citation>
    <scope>NUCLEOTIDE SEQUENCE [LARGE SCALE GENOMIC DNA]</scope>
    <source>
        <strain evidence="1 2">DC5</strain>
    </source>
</reference>
<comment type="caution">
    <text evidence="1">The sequence shown here is derived from an EMBL/GenBank/DDBJ whole genome shotgun (WGS) entry which is preliminary data.</text>
</comment>
<dbReference type="RefSeq" id="WP_039259238.1">
    <property type="nucleotide sequence ID" value="NZ_JDRY01000022.1"/>
</dbReference>
<dbReference type="Proteomes" id="UP000030014">
    <property type="component" value="Unassembled WGS sequence"/>
</dbReference>
<dbReference type="EMBL" id="JDRY01000022">
    <property type="protein sequence ID" value="KGN00332.1"/>
    <property type="molecule type" value="Genomic_DNA"/>
</dbReference>
<evidence type="ECO:0000313" key="1">
    <source>
        <dbReference type="EMBL" id="KGN00332.1"/>
    </source>
</evidence>